<evidence type="ECO:0000313" key="5">
    <source>
        <dbReference type="Proteomes" id="UP000245639"/>
    </source>
</evidence>
<protein>
    <recommendedName>
        <fullName evidence="3">DUF7144 domain-containing protein</fullName>
    </recommendedName>
</protein>
<dbReference type="InterPro" id="IPR055568">
    <property type="entry name" value="DUF7144"/>
</dbReference>
<feature type="transmembrane region" description="Helical" evidence="2">
    <location>
        <begin position="102"/>
        <end position="121"/>
    </location>
</feature>
<dbReference type="Proteomes" id="UP000245639">
    <property type="component" value="Unassembled WGS sequence"/>
</dbReference>
<feature type="transmembrane region" description="Helical" evidence="2">
    <location>
        <begin position="127"/>
        <end position="146"/>
    </location>
</feature>
<evidence type="ECO:0000259" key="3">
    <source>
        <dbReference type="Pfam" id="PF23636"/>
    </source>
</evidence>
<dbReference type="OrthoDB" id="4482242at2"/>
<dbReference type="RefSeq" id="WP_116710950.1">
    <property type="nucleotide sequence ID" value="NZ_QEKW01000022.1"/>
</dbReference>
<proteinExistence type="predicted"/>
<keyword evidence="5" id="KW-1185">Reference proteome</keyword>
<keyword evidence="2" id="KW-0812">Transmembrane</keyword>
<keyword evidence="2" id="KW-1133">Transmembrane helix</keyword>
<accession>A0A2U1EDF3</accession>
<gene>
    <name evidence="4" type="ORF">C8D89_12243</name>
</gene>
<reference evidence="4 5" key="1">
    <citation type="submission" date="2018-04" db="EMBL/GenBank/DDBJ databases">
        <title>Genomic Encyclopedia of Type Strains, Phase IV (KMG-IV): sequencing the most valuable type-strain genomes for metagenomic binning, comparative biology and taxonomic classification.</title>
        <authorList>
            <person name="Goeker M."/>
        </authorList>
    </citation>
    <scope>NUCLEOTIDE SEQUENCE [LARGE SCALE GENOMIC DNA]</scope>
    <source>
        <strain evidence="4 5">DSM 45771</strain>
    </source>
</reference>
<feature type="domain" description="DUF7144" evidence="3">
    <location>
        <begin position="32"/>
        <end position="146"/>
    </location>
</feature>
<evidence type="ECO:0000313" key="4">
    <source>
        <dbReference type="EMBL" id="PVY97988.1"/>
    </source>
</evidence>
<feature type="region of interest" description="Disordered" evidence="1">
    <location>
        <begin position="1"/>
        <end position="27"/>
    </location>
</feature>
<dbReference type="AlphaFoldDB" id="A0A2U1EDF3"/>
<dbReference type="Pfam" id="PF23636">
    <property type="entry name" value="DUF7144"/>
    <property type="match status" value="1"/>
</dbReference>
<feature type="transmembrane region" description="Helical" evidence="2">
    <location>
        <begin position="77"/>
        <end position="95"/>
    </location>
</feature>
<evidence type="ECO:0000256" key="2">
    <source>
        <dbReference type="SAM" id="Phobius"/>
    </source>
</evidence>
<name>A0A2U1EDF3_9PSEU</name>
<evidence type="ECO:0000256" key="1">
    <source>
        <dbReference type="SAM" id="MobiDB-lite"/>
    </source>
</evidence>
<sequence>MTTQEGADARAARSTATPPPGPLTGPSQSTEWVRFGGILMAIIGPFSVIEGLLALAAPDTFVTVQGRVLAIDLTGWAWVHIVFGVLVFVVGMGLLRSEVSDTARIAGIVVVTLSMIVQLAWLPAAPIWSIIMIVFCLLVLQALVVTSGDFRVGR</sequence>
<comment type="caution">
    <text evidence="4">The sequence shown here is derived from an EMBL/GenBank/DDBJ whole genome shotgun (WGS) entry which is preliminary data.</text>
</comment>
<feature type="transmembrane region" description="Helical" evidence="2">
    <location>
        <begin position="35"/>
        <end position="57"/>
    </location>
</feature>
<dbReference type="EMBL" id="QEKW01000022">
    <property type="protein sequence ID" value="PVY97988.1"/>
    <property type="molecule type" value="Genomic_DNA"/>
</dbReference>
<keyword evidence="2" id="KW-0472">Membrane</keyword>
<organism evidence="4 5">
    <name type="scientific">Actinomycetospora cinnamomea</name>
    <dbReference type="NCBI Taxonomy" id="663609"/>
    <lineage>
        <taxon>Bacteria</taxon>
        <taxon>Bacillati</taxon>
        <taxon>Actinomycetota</taxon>
        <taxon>Actinomycetes</taxon>
        <taxon>Pseudonocardiales</taxon>
        <taxon>Pseudonocardiaceae</taxon>
        <taxon>Actinomycetospora</taxon>
    </lineage>
</organism>